<sequence>MSLPSTYKPHSVTDLLENFVMLFTSKVMSFMAFLAIDVAAPKSFLSQGLYAAFVTQGIEIKVYTPITFQEQEDRKSLMVMIVNSWPQCGMSLIPSVTEDLPCRGADAH</sequence>
<dbReference type="AlphaFoldDB" id="A0A8X6UTY9"/>
<name>A0A8X6UTY9_TRICX</name>
<dbReference type="Proteomes" id="UP000887159">
    <property type="component" value="Unassembled WGS sequence"/>
</dbReference>
<keyword evidence="2" id="KW-1185">Reference proteome</keyword>
<organism evidence="1 2">
    <name type="scientific">Trichonephila clavipes</name>
    <name type="common">Golden silk orbweaver</name>
    <name type="synonym">Nephila clavipes</name>
    <dbReference type="NCBI Taxonomy" id="2585209"/>
    <lineage>
        <taxon>Eukaryota</taxon>
        <taxon>Metazoa</taxon>
        <taxon>Ecdysozoa</taxon>
        <taxon>Arthropoda</taxon>
        <taxon>Chelicerata</taxon>
        <taxon>Arachnida</taxon>
        <taxon>Araneae</taxon>
        <taxon>Araneomorphae</taxon>
        <taxon>Entelegynae</taxon>
        <taxon>Araneoidea</taxon>
        <taxon>Nephilidae</taxon>
        <taxon>Trichonephila</taxon>
    </lineage>
</organism>
<dbReference type="EMBL" id="BMAU01021036">
    <property type="protein sequence ID" value="GFX87598.1"/>
    <property type="molecule type" value="Genomic_DNA"/>
</dbReference>
<evidence type="ECO:0000313" key="1">
    <source>
        <dbReference type="EMBL" id="GFX87598.1"/>
    </source>
</evidence>
<accession>A0A8X6UTY9</accession>
<proteinExistence type="predicted"/>
<evidence type="ECO:0000313" key="2">
    <source>
        <dbReference type="Proteomes" id="UP000887159"/>
    </source>
</evidence>
<reference evidence="1" key="1">
    <citation type="submission" date="2020-08" db="EMBL/GenBank/DDBJ databases">
        <title>Multicomponent nature underlies the extraordinary mechanical properties of spider dragline silk.</title>
        <authorList>
            <person name="Kono N."/>
            <person name="Nakamura H."/>
            <person name="Mori M."/>
            <person name="Yoshida Y."/>
            <person name="Ohtoshi R."/>
            <person name="Malay A.D."/>
            <person name="Moran D.A.P."/>
            <person name="Tomita M."/>
            <person name="Numata K."/>
            <person name="Arakawa K."/>
        </authorList>
    </citation>
    <scope>NUCLEOTIDE SEQUENCE</scope>
</reference>
<gene>
    <name evidence="1" type="ORF">TNCV_2464911</name>
</gene>
<comment type="caution">
    <text evidence="1">The sequence shown here is derived from an EMBL/GenBank/DDBJ whole genome shotgun (WGS) entry which is preliminary data.</text>
</comment>
<protein>
    <submittedName>
        <fullName evidence="1">Uncharacterized protein</fullName>
    </submittedName>
</protein>